<keyword evidence="2" id="KW-0413">Isomerase</keyword>
<keyword evidence="5" id="KW-1185">Reference proteome</keyword>
<evidence type="ECO:0000259" key="3">
    <source>
        <dbReference type="Pfam" id="PF00849"/>
    </source>
</evidence>
<accession>A0A1M5HNN4</accession>
<dbReference type="PROSITE" id="PS01129">
    <property type="entry name" value="PSI_RLU"/>
    <property type="match status" value="1"/>
</dbReference>
<dbReference type="GO" id="GO:0006396">
    <property type="term" value="P:RNA processing"/>
    <property type="evidence" value="ECO:0007669"/>
    <property type="project" value="UniProtKB-ARBA"/>
</dbReference>
<dbReference type="CDD" id="cd02869">
    <property type="entry name" value="PseudoU_synth_RluA_like"/>
    <property type="match status" value="1"/>
</dbReference>
<evidence type="ECO:0000313" key="5">
    <source>
        <dbReference type="Proteomes" id="UP000184020"/>
    </source>
</evidence>
<dbReference type="EMBL" id="FQWF01000003">
    <property type="protein sequence ID" value="SHG17531.1"/>
    <property type="molecule type" value="Genomic_DNA"/>
</dbReference>
<dbReference type="Proteomes" id="UP000184020">
    <property type="component" value="Unassembled WGS sequence"/>
</dbReference>
<sequence>MLLMLSQAIFQTLMSNIKNVQHEKGNLMKIISNKSNLQILHEDNHLIVINKRVGDIVQGDKTGDKPLSDVVKEYLKEKYNKPGEVFLGVVHRLDRPTTGIVVFARTSKALTRMNELFSNRETQKTYWCIVKNKPEKSSDRLVHFIKRNEKNNTSKAHLKEVTDSKLASLDYKIIKELNNYFALEINLHTGRHHQIRAQLSAISSPIKGDLKYGFDRSNPDGGIHLHARKLVFVHPVTKENIKIIAPTPDDVIWNAV</sequence>
<comment type="similarity">
    <text evidence="1">Belongs to the pseudouridine synthase RluA family.</text>
</comment>
<reference evidence="5" key="1">
    <citation type="submission" date="2016-11" db="EMBL/GenBank/DDBJ databases">
        <authorList>
            <person name="Varghese N."/>
            <person name="Submissions S."/>
        </authorList>
    </citation>
    <scope>NUCLEOTIDE SEQUENCE [LARGE SCALE GENOMIC DNA]</scope>
    <source>
        <strain evidence="5">DSM 17659</strain>
    </source>
</reference>
<dbReference type="InterPro" id="IPR006145">
    <property type="entry name" value="PsdUridine_synth_RsuA/RluA"/>
</dbReference>
<dbReference type="GO" id="GO:0009982">
    <property type="term" value="F:pseudouridine synthase activity"/>
    <property type="evidence" value="ECO:0007669"/>
    <property type="project" value="InterPro"/>
</dbReference>
<name>A0A1M5HNN4_9FLAO</name>
<evidence type="ECO:0000256" key="2">
    <source>
        <dbReference type="ARBA" id="ARBA00023235"/>
    </source>
</evidence>
<dbReference type="PANTHER" id="PTHR21600">
    <property type="entry name" value="MITOCHONDRIAL RNA PSEUDOURIDINE SYNTHASE"/>
    <property type="match status" value="1"/>
</dbReference>
<evidence type="ECO:0000256" key="1">
    <source>
        <dbReference type="ARBA" id="ARBA00010876"/>
    </source>
</evidence>
<dbReference type="InterPro" id="IPR006224">
    <property type="entry name" value="PsdUridine_synth_RluA-like_CS"/>
</dbReference>
<proteinExistence type="inferred from homology"/>
<dbReference type="STRING" id="229205.SAMN05444372_10352"/>
<feature type="domain" description="Pseudouridine synthase RsuA/RluA-like" evidence="3">
    <location>
        <begin position="45"/>
        <end position="201"/>
    </location>
</feature>
<gene>
    <name evidence="4" type="ORF">SAMN05444372_10352</name>
</gene>
<dbReference type="GO" id="GO:0140098">
    <property type="term" value="F:catalytic activity, acting on RNA"/>
    <property type="evidence" value="ECO:0007669"/>
    <property type="project" value="UniProtKB-ARBA"/>
</dbReference>
<evidence type="ECO:0000313" key="4">
    <source>
        <dbReference type="EMBL" id="SHG17531.1"/>
    </source>
</evidence>
<dbReference type="GO" id="GO:0001522">
    <property type="term" value="P:pseudouridine synthesis"/>
    <property type="evidence" value="ECO:0007669"/>
    <property type="project" value="InterPro"/>
</dbReference>
<dbReference type="InterPro" id="IPR020103">
    <property type="entry name" value="PsdUridine_synth_cat_dom_sf"/>
</dbReference>
<organism evidence="4 5">
    <name type="scientific">Flavobacterium micromati</name>
    <dbReference type="NCBI Taxonomy" id="229205"/>
    <lineage>
        <taxon>Bacteria</taxon>
        <taxon>Pseudomonadati</taxon>
        <taxon>Bacteroidota</taxon>
        <taxon>Flavobacteriia</taxon>
        <taxon>Flavobacteriales</taxon>
        <taxon>Flavobacteriaceae</taxon>
        <taxon>Flavobacterium</taxon>
    </lineage>
</organism>
<dbReference type="Gene3D" id="3.30.2350.10">
    <property type="entry name" value="Pseudouridine synthase"/>
    <property type="match status" value="1"/>
</dbReference>
<protein>
    <submittedName>
        <fullName evidence="4">Ribosomal large subunit pseudouridine synthase D</fullName>
    </submittedName>
</protein>
<dbReference type="AlphaFoldDB" id="A0A1M5HNN4"/>
<dbReference type="GO" id="GO:0003723">
    <property type="term" value="F:RNA binding"/>
    <property type="evidence" value="ECO:0007669"/>
    <property type="project" value="InterPro"/>
</dbReference>
<dbReference type="PANTHER" id="PTHR21600:SF83">
    <property type="entry name" value="PSEUDOURIDYLATE SYNTHASE RPUSD4, MITOCHONDRIAL"/>
    <property type="match status" value="1"/>
</dbReference>
<dbReference type="Pfam" id="PF00849">
    <property type="entry name" value="PseudoU_synth_2"/>
    <property type="match status" value="1"/>
</dbReference>
<dbReference type="SUPFAM" id="SSF55120">
    <property type="entry name" value="Pseudouridine synthase"/>
    <property type="match status" value="1"/>
</dbReference>
<dbReference type="InterPro" id="IPR050188">
    <property type="entry name" value="RluA_PseudoU_synthase"/>
</dbReference>